<gene>
    <name evidence="2" type="ORF">TTHERM_000253490</name>
</gene>
<feature type="transmembrane region" description="Helical" evidence="1">
    <location>
        <begin position="371"/>
        <end position="398"/>
    </location>
</feature>
<evidence type="ECO:0000313" key="2">
    <source>
        <dbReference type="EMBL" id="EWS73618.1"/>
    </source>
</evidence>
<dbReference type="GeneID" id="24438046"/>
<dbReference type="AlphaFoldDB" id="W7XB13"/>
<accession>W7XB13</accession>
<sequence>MTLLQKLPLSSSQKNLAHFHLFCLKNYLLNSSKILLQFFVKRKFKKVKFNKNREMEKKRKIRLLRNFSTFITKLFLILLMKVQIFLDLTSHLEALHMLGVRVKRTQSFALLLNKTQIQSQKRLRKKQLNGLHSYVEQQMSTKIQINVLYAVKKILKLMISQNLARKVTNRLFKAYQKTIINQKTSTLHNHVKKDSPECFQLRFLKTNTNGNYMKMKRQKFQWNQVILFLKNLQKKWSTKQLIQSEFKIKPFKQKNLKLLYPQVNKQYLIKYFQTQQGKQQFKQNRFQINNRSINQIKFCNLRLQLKYFQTNLLDKQINFKCIHLFSFYKVINFYNQQFQNIFYSSKIFKESSILFRNYYFLIYQQLKLISLFYHFFLVFFILLNIKKILYLILSFIYIQKYINLKKLKRK</sequence>
<proteinExistence type="predicted"/>
<name>W7XB13_TETTS</name>
<protein>
    <submittedName>
        <fullName evidence="2">Transmembrane protein, putative</fullName>
    </submittedName>
</protein>
<keyword evidence="3" id="KW-1185">Reference proteome</keyword>
<evidence type="ECO:0000256" key="1">
    <source>
        <dbReference type="SAM" id="Phobius"/>
    </source>
</evidence>
<dbReference type="InParanoid" id="W7XB13"/>
<keyword evidence="1" id="KW-0472">Membrane</keyword>
<reference evidence="3" key="1">
    <citation type="journal article" date="2006" name="PLoS Biol.">
        <title>Macronuclear genome sequence of the ciliate Tetrahymena thermophila, a model eukaryote.</title>
        <authorList>
            <person name="Eisen J.A."/>
            <person name="Coyne R.S."/>
            <person name="Wu M."/>
            <person name="Wu D."/>
            <person name="Thiagarajan M."/>
            <person name="Wortman J.R."/>
            <person name="Badger J.H."/>
            <person name="Ren Q."/>
            <person name="Amedeo P."/>
            <person name="Jones K.M."/>
            <person name="Tallon L.J."/>
            <person name="Delcher A.L."/>
            <person name="Salzberg S.L."/>
            <person name="Silva J.C."/>
            <person name="Haas B.J."/>
            <person name="Majoros W.H."/>
            <person name="Farzad M."/>
            <person name="Carlton J.M."/>
            <person name="Smith R.K. Jr."/>
            <person name="Garg J."/>
            <person name="Pearlman R.E."/>
            <person name="Karrer K.M."/>
            <person name="Sun L."/>
            <person name="Manning G."/>
            <person name="Elde N.C."/>
            <person name="Turkewitz A.P."/>
            <person name="Asai D.J."/>
            <person name="Wilkes D.E."/>
            <person name="Wang Y."/>
            <person name="Cai H."/>
            <person name="Collins K."/>
            <person name="Stewart B.A."/>
            <person name="Lee S.R."/>
            <person name="Wilamowska K."/>
            <person name="Weinberg Z."/>
            <person name="Ruzzo W.L."/>
            <person name="Wloga D."/>
            <person name="Gaertig J."/>
            <person name="Frankel J."/>
            <person name="Tsao C.-C."/>
            <person name="Gorovsky M.A."/>
            <person name="Keeling P.J."/>
            <person name="Waller R.F."/>
            <person name="Patron N.J."/>
            <person name="Cherry J.M."/>
            <person name="Stover N.A."/>
            <person name="Krieger C.J."/>
            <person name="del Toro C."/>
            <person name="Ryder H.F."/>
            <person name="Williamson S.C."/>
            <person name="Barbeau R.A."/>
            <person name="Hamilton E.P."/>
            <person name="Orias E."/>
        </authorList>
    </citation>
    <scope>NUCLEOTIDE SEQUENCE [LARGE SCALE GENOMIC DNA]</scope>
    <source>
        <strain evidence="3">SB210</strain>
    </source>
</reference>
<dbReference type="RefSeq" id="XP_012653848.1">
    <property type="nucleotide sequence ID" value="XM_012798394.1"/>
</dbReference>
<evidence type="ECO:0000313" key="3">
    <source>
        <dbReference type="Proteomes" id="UP000009168"/>
    </source>
</evidence>
<keyword evidence="1 2" id="KW-0812">Transmembrane</keyword>
<dbReference type="KEGG" id="tet:TTHERM_000253490"/>
<organism evidence="2 3">
    <name type="scientific">Tetrahymena thermophila (strain SB210)</name>
    <dbReference type="NCBI Taxonomy" id="312017"/>
    <lineage>
        <taxon>Eukaryota</taxon>
        <taxon>Sar</taxon>
        <taxon>Alveolata</taxon>
        <taxon>Ciliophora</taxon>
        <taxon>Intramacronucleata</taxon>
        <taxon>Oligohymenophorea</taxon>
        <taxon>Hymenostomatida</taxon>
        <taxon>Tetrahymenina</taxon>
        <taxon>Tetrahymenidae</taxon>
        <taxon>Tetrahymena</taxon>
    </lineage>
</organism>
<keyword evidence="1" id="KW-1133">Transmembrane helix</keyword>
<dbReference type="Proteomes" id="UP000009168">
    <property type="component" value="Unassembled WGS sequence"/>
</dbReference>
<dbReference type="EMBL" id="GG662647">
    <property type="protein sequence ID" value="EWS73618.1"/>
    <property type="molecule type" value="Genomic_DNA"/>
</dbReference>